<feature type="transmembrane region" description="Helical" evidence="7">
    <location>
        <begin position="6"/>
        <end position="26"/>
    </location>
</feature>
<evidence type="ECO:0000313" key="9">
    <source>
        <dbReference type="Proteomes" id="UP000886845"/>
    </source>
</evidence>
<evidence type="ECO:0000256" key="6">
    <source>
        <dbReference type="SAM" id="MobiDB-lite"/>
    </source>
</evidence>
<dbReference type="InterPro" id="IPR002416">
    <property type="entry name" value="T2SS_protein-GspH"/>
</dbReference>
<feature type="compositionally biased region" description="Acidic residues" evidence="6">
    <location>
        <begin position="76"/>
        <end position="86"/>
    </location>
</feature>
<dbReference type="InterPro" id="IPR012902">
    <property type="entry name" value="N_methyl_site"/>
</dbReference>
<dbReference type="GO" id="GO:0015627">
    <property type="term" value="C:type II protein secretion system complex"/>
    <property type="evidence" value="ECO:0007669"/>
    <property type="project" value="InterPro"/>
</dbReference>
<keyword evidence="2" id="KW-0488">Methylation</keyword>
<dbReference type="Gene3D" id="3.30.700.10">
    <property type="entry name" value="Glycoprotein, Type 4 Pilin"/>
    <property type="match status" value="1"/>
</dbReference>
<comment type="caution">
    <text evidence="8">The sequence shown here is derived from an EMBL/GenBank/DDBJ whole genome shotgun (WGS) entry which is preliminary data.</text>
</comment>
<dbReference type="AlphaFoldDB" id="A0A9D1NPK5"/>
<dbReference type="PRINTS" id="PR00885">
    <property type="entry name" value="BCTERIALGSPH"/>
</dbReference>
<keyword evidence="3 7" id="KW-0812">Transmembrane</keyword>
<feature type="region of interest" description="Disordered" evidence="6">
    <location>
        <begin position="71"/>
        <end position="114"/>
    </location>
</feature>
<dbReference type="Pfam" id="PF07963">
    <property type="entry name" value="N_methyl"/>
    <property type="match status" value="1"/>
</dbReference>
<reference evidence="8" key="2">
    <citation type="journal article" date="2021" name="PeerJ">
        <title>Extensive microbial diversity within the chicken gut microbiome revealed by metagenomics and culture.</title>
        <authorList>
            <person name="Gilroy R."/>
            <person name="Ravi A."/>
            <person name="Getino M."/>
            <person name="Pursley I."/>
            <person name="Horton D.L."/>
            <person name="Alikhan N.F."/>
            <person name="Baker D."/>
            <person name="Gharbi K."/>
            <person name="Hall N."/>
            <person name="Watson M."/>
            <person name="Adriaenssens E.M."/>
            <person name="Foster-Nyarko E."/>
            <person name="Jarju S."/>
            <person name="Secka A."/>
            <person name="Antonio M."/>
            <person name="Oren A."/>
            <person name="Chaudhuri R.R."/>
            <person name="La Ragione R."/>
            <person name="Hildebrand F."/>
            <person name="Pallen M.J."/>
        </authorList>
    </citation>
    <scope>NUCLEOTIDE SEQUENCE</scope>
    <source>
        <strain evidence="8">35461</strain>
    </source>
</reference>
<dbReference type="InterPro" id="IPR045584">
    <property type="entry name" value="Pilin-like"/>
</dbReference>
<evidence type="ECO:0000256" key="1">
    <source>
        <dbReference type="ARBA" id="ARBA00004167"/>
    </source>
</evidence>
<protein>
    <submittedName>
        <fullName evidence="8">Prepilin-type N-terminal cleavage/methylation domain-containing protein</fullName>
    </submittedName>
</protein>
<dbReference type="NCBIfam" id="TIGR02532">
    <property type="entry name" value="IV_pilin_GFxxxE"/>
    <property type="match status" value="1"/>
</dbReference>
<organism evidence="8 9">
    <name type="scientific">Candidatus Spyradenecus faecavium</name>
    <dbReference type="NCBI Taxonomy" id="2840947"/>
    <lineage>
        <taxon>Bacteria</taxon>
        <taxon>Pseudomonadati</taxon>
        <taxon>Lentisphaerota</taxon>
        <taxon>Lentisphaeria</taxon>
        <taxon>Lentisphaerales</taxon>
        <taxon>Lentisphaeraceae</taxon>
        <taxon>Lentisphaeraceae incertae sedis</taxon>
        <taxon>Candidatus Spyradenecus</taxon>
    </lineage>
</organism>
<name>A0A9D1NPK5_9BACT</name>
<feature type="compositionally biased region" description="Basic and acidic residues" evidence="6">
    <location>
        <begin position="88"/>
        <end position="109"/>
    </location>
</feature>
<comment type="subcellular location">
    <subcellularLocation>
        <location evidence="1">Membrane</location>
        <topology evidence="1">Single-pass membrane protein</topology>
    </subcellularLocation>
</comment>
<feature type="region of interest" description="Disordered" evidence="6">
    <location>
        <begin position="141"/>
        <end position="162"/>
    </location>
</feature>
<dbReference type="GO" id="GO:0015628">
    <property type="term" value="P:protein secretion by the type II secretion system"/>
    <property type="evidence" value="ECO:0007669"/>
    <property type="project" value="InterPro"/>
</dbReference>
<evidence type="ECO:0000313" key="8">
    <source>
        <dbReference type="EMBL" id="HIV09906.1"/>
    </source>
</evidence>
<reference evidence="8" key="1">
    <citation type="submission" date="2020-10" db="EMBL/GenBank/DDBJ databases">
        <authorList>
            <person name="Gilroy R."/>
        </authorList>
    </citation>
    <scope>NUCLEOTIDE SEQUENCE</scope>
    <source>
        <strain evidence="8">35461</strain>
    </source>
</reference>
<sequence>MRRAGFTLIELLIVLGILGVMALAVIPSFGGMGSLKVSLAAKDALRLMRYARKVAIQTQQPVTVAFSPGQIRVSVDGDEPAEDGAEAEAAREPEDDKPKQRRDSDRLEETDPESFNLTRACEEVAFAFVQYDDSLASAEKGQDFRRRVAGQDDEDARKQEGDSFTVTVRANGTTRPFTMRVYGRDGDTPGDTLSFDFLCAGTIADD</sequence>
<evidence type="ECO:0000256" key="7">
    <source>
        <dbReference type="SAM" id="Phobius"/>
    </source>
</evidence>
<dbReference type="Proteomes" id="UP000886845">
    <property type="component" value="Unassembled WGS sequence"/>
</dbReference>
<keyword evidence="4 7" id="KW-1133">Transmembrane helix</keyword>
<gene>
    <name evidence="8" type="ORF">IAC79_07330</name>
</gene>
<dbReference type="SUPFAM" id="SSF54523">
    <property type="entry name" value="Pili subunits"/>
    <property type="match status" value="1"/>
</dbReference>
<evidence type="ECO:0000256" key="3">
    <source>
        <dbReference type="ARBA" id="ARBA00022692"/>
    </source>
</evidence>
<dbReference type="EMBL" id="DVOR01000232">
    <property type="protein sequence ID" value="HIV09906.1"/>
    <property type="molecule type" value="Genomic_DNA"/>
</dbReference>
<dbReference type="GO" id="GO:0016020">
    <property type="term" value="C:membrane"/>
    <property type="evidence" value="ECO:0007669"/>
    <property type="project" value="UniProtKB-SubCell"/>
</dbReference>
<proteinExistence type="predicted"/>
<accession>A0A9D1NPK5</accession>
<evidence type="ECO:0000256" key="4">
    <source>
        <dbReference type="ARBA" id="ARBA00022989"/>
    </source>
</evidence>
<evidence type="ECO:0000256" key="5">
    <source>
        <dbReference type="ARBA" id="ARBA00023136"/>
    </source>
</evidence>
<evidence type="ECO:0000256" key="2">
    <source>
        <dbReference type="ARBA" id="ARBA00022481"/>
    </source>
</evidence>
<feature type="compositionally biased region" description="Basic and acidic residues" evidence="6">
    <location>
        <begin position="141"/>
        <end position="161"/>
    </location>
</feature>
<keyword evidence="5 7" id="KW-0472">Membrane</keyword>
<dbReference type="PROSITE" id="PS00409">
    <property type="entry name" value="PROKAR_NTER_METHYL"/>
    <property type="match status" value="1"/>
</dbReference>